<evidence type="ECO:0000256" key="6">
    <source>
        <dbReference type="ARBA" id="ARBA00022918"/>
    </source>
</evidence>
<sequence>MEKINLNVTFGSEGLCRRTMMKFTVVWASSPYNIILGRTSMKETLAISSPTHALINFPTPRGIATLVARKTAIFECRRLEEKKMIPERSPNKEAVKSKKESAEEEVLINPAFPEQQVTIEAYMDDMVIKSKTDQEMIIDIAETIDNLRKVNMKLNPKKCSFRVKKGKFLGYMDVVSGVLVSDHKGKQTPIRYVSRILHEAEKNYAPLEKLSLCLLHLSRRLRRYFEAHLIKVITDPRIKQILNKPKVSGKLAKYAVKLGAYNITYVPRNTITGQVLADFMNEVSVQTKHLEICNIANEGNVEEWTLYTDRASSLKGVGAGLVLIDPT</sequence>
<proteinExistence type="predicted"/>
<dbReference type="InterPro" id="IPR041373">
    <property type="entry name" value="RT_RNaseH"/>
</dbReference>
<keyword evidence="6 9" id="KW-0695">RNA-directed DNA polymerase</keyword>
<dbReference type="Pfam" id="PF17917">
    <property type="entry name" value="RT_RNaseH"/>
    <property type="match status" value="1"/>
</dbReference>
<dbReference type="SUPFAM" id="SSF56672">
    <property type="entry name" value="DNA/RNA polymerases"/>
    <property type="match status" value="1"/>
</dbReference>
<dbReference type="InterPro" id="IPR000477">
    <property type="entry name" value="RT_dom"/>
</dbReference>
<keyword evidence="2" id="KW-0548">Nucleotidyltransferase</keyword>
<reference evidence="9" key="1">
    <citation type="journal article" date="2019" name="Sci. Rep.">
        <title>Draft genome of Tanacetum cinerariifolium, the natural source of mosquito coil.</title>
        <authorList>
            <person name="Yamashiro T."/>
            <person name="Shiraishi A."/>
            <person name="Satake H."/>
            <person name="Nakayama K."/>
        </authorList>
    </citation>
    <scope>NUCLEOTIDE SEQUENCE</scope>
</reference>
<evidence type="ECO:0000256" key="5">
    <source>
        <dbReference type="ARBA" id="ARBA00022801"/>
    </source>
</evidence>
<dbReference type="GO" id="GO:0004519">
    <property type="term" value="F:endonuclease activity"/>
    <property type="evidence" value="ECO:0007669"/>
    <property type="project" value="UniProtKB-KW"/>
</dbReference>
<gene>
    <name evidence="9" type="ORF">Tci_403437</name>
</gene>
<dbReference type="InterPro" id="IPR043128">
    <property type="entry name" value="Rev_trsase/Diguanyl_cyclase"/>
</dbReference>
<dbReference type="AlphaFoldDB" id="A0A699HR75"/>
<dbReference type="EMBL" id="BKCJ010168385">
    <property type="protein sequence ID" value="GEY31463.1"/>
    <property type="molecule type" value="Genomic_DNA"/>
</dbReference>
<dbReference type="GO" id="GO:0003964">
    <property type="term" value="F:RNA-directed DNA polymerase activity"/>
    <property type="evidence" value="ECO:0007669"/>
    <property type="project" value="UniProtKB-KW"/>
</dbReference>
<evidence type="ECO:0000313" key="9">
    <source>
        <dbReference type="EMBL" id="GEY31463.1"/>
    </source>
</evidence>
<name>A0A699HR75_TANCI</name>
<dbReference type="PANTHER" id="PTHR48475:SF2">
    <property type="entry name" value="RIBONUCLEASE H"/>
    <property type="match status" value="1"/>
</dbReference>
<feature type="domain" description="Reverse transcriptase" evidence="7">
    <location>
        <begin position="116"/>
        <end position="171"/>
    </location>
</feature>
<evidence type="ECO:0000259" key="7">
    <source>
        <dbReference type="Pfam" id="PF00078"/>
    </source>
</evidence>
<protein>
    <submittedName>
        <fullName evidence="9">Reverse transcriptase domain-containing protein</fullName>
    </submittedName>
</protein>
<keyword evidence="4" id="KW-0255">Endonuclease</keyword>
<evidence type="ECO:0000256" key="1">
    <source>
        <dbReference type="ARBA" id="ARBA00022679"/>
    </source>
</evidence>
<keyword evidence="5" id="KW-0378">Hydrolase</keyword>
<dbReference type="Gene3D" id="3.30.70.270">
    <property type="match status" value="1"/>
</dbReference>
<evidence type="ECO:0000259" key="8">
    <source>
        <dbReference type="Pfam" id="PF17917"/>
    </source>
</evidence>
<evidence type="ECO:0000256" key="4">
    <source>
        <dbReference type="ARBA" id="ARBA00022759"/>
    </source>
</evidence>
<feature type="domain" description="Reverse transcriptase RNase H-like" evidence="8">
    <location>
        <begin position="175"/>
        <end position="261"/>
    </location>
</feature>
<keyword evidence="1" id="KW-0808">Transferase</keyword>
<accession>A0A699HR75</accession>
<organism evidence="9">
    <name type="scientific">Tanacetum cinerariifolium</name>
    <name type="common">Dalmatian daisy</name>
    <name type="synonym">Chrysanthemum cinerariifolium</name>
    <dbReference type="NCBI Taxonomy" id="118510"/>
    <lineage>
        <taxon>Eukaryota</taxon>
        <taxon>Viridiplantae</taxon>
        <taxon>Streptophyta</taxon>
        <taxon>Embryophyta</taxon>
        <taxon>Tracheophyta</taxon>
        <taxon>Spermatophyta</taxon>
        <taxon>Magnoliopsida</taxon>
        <taxon>eudicotyledons</taxon>
        <taxon>Gunneridae</taxon>
        <taxon>Pentapetalae</taxon>
        <taxon>asterids</taxon>
        <taxon>campanulids</taxon>
        <taxon>Asterales</taxon>
        <taxon>Asteraceae</taxon>
        <taxon>Asteroideae</taxon>
        <taxon>Anthemideae</taxon>
        <taxon>Anthemidinae</taxon>
        <taxon>Tanacetum</taxon>
    </lineage>
</organism>
<dbReference type="PANTHER" id="PTHR48475">
    <property type="entry name" value="RIBONUCLEASE H"/>
    <property type="match status" value="1"/>
</dbReference>
<dbReference type="InterPro" id="IPR043502">
    <property type="entry name" value="DNA/RNA_pol_sf"/>
</dbReference>
<evidence type="ECO:0000256" key="2">
    <source>
        <dbReference type="ARBA" id="ARBA00022695"/>
    </source>
</evidence>
<dbReference type="Pfam" id="PF00078">
    <property type="entry name" value="RVT_1"/>
    <property type="match status" value="1"/>
</dbReference>
<evidence type="ECO:0000256" key="3">
    <source>
        <dbReference type="ARBA" id="ARBA00022722"/>
    </source>
</evidence>
<dbReference type="GO" id="GO:0016787">
    <property type="term" value="F:hydrolase activity"/>
    <property type="evidence" value="ECO:0007669"/>
    <property type="project" value="UniProtKB-KW"/>
</dbReference>
<comment type="caution">
    <text evidence="9">The sequence shown here is derived from an EMBL/GenBank/DDBJ whole genome shotgun (WGS) entry which is preliminary data.</text>
</comment>
<keyword evidence="3" id="KW-0540">Nuclease</keyword>